<proteinExistence type="predicted"/>
<reference evidence="3" key="1">
    <citation type="journal article" date="2011" name="Science">
        <title>The plant cell wall-decomposing machinery underlies the functional diversity of forest fungi.</title>
        <authorList>
            <person name="Eastwood D.C."/>
            <person name="Floudas D."/>
            <person name="Binder M."/>
            <person name="Majcherczyk A."/>
            <person name="Schneider P."/>
            <person name="Aerts A."/>
            <person name="Asiegbu F.O."/>
            <person name="Baker S.E."/>
            <person name="Barry K."/>
            <person name="Bendiksby M."/>
            <person name="Blumentritt M."/>
            <person name="Coutinho P.M."/>
            <person name="Cullen D."/>
            <person name="de Vries R.P."/>
            <person name="Gathman A."/>
            <person name="Goodell B."/>
            <person name="Henrissat B."/>
            <person name="Ihrmark K."/>
            <person name="Kauserud H."/>
            <person name="Kohler A."/>
            <person name="LaButti K."/>
            <person name="Lapidus A."/>
            <person name="Lavin J.L."/>
            <person name="Lee Y.-H."/>
            <person name="Lindquist E."/>
            <person name="Lilly W."/>
            <person name="Lucas S."/>
            <person name="Morin E."/>
            <person name="Murat C."/>
            <person name="Oguiza J.A."/>
            <person name="Park J."/>
            <person name="Pisabarro A.G."/>
            <person name="Riley R."/>
            <person name="Rosling A."/>
            <person name="Salamov A."/>
            <person name="Schmidt O."/>
            <person name="Schmutz J."/>
            <person name="Skrede I."/>
            <person name="Stenlid J."/>
            <person name="Wiebenga A."/>
            <person name="Xie X."/>
            <person name="Kuees U."/>
            <person name="Hibbett D.S."/>
            <person name="Hoffmeister D."/>
            <person name="Hoegberg N."/>
            <person name="Martin F."/>
            <person name="Grigoriev I.V."/>
            <person name="Watkinson S.C."/>
        </authorList>
    </citation>
    <scope>NUCLEOTIDE SEQUENCE [LARGE SCALE GENOMIC DNA]</scope>
    <source>
        <strain evidence="3">strain S7.3</strain>
    </source>
</reference>
<evidence type="ECO:0000256" key="1">
    <source>
        <dbReference type="SAM" id="MobiDB-lite"/>
    </source>
</evidence>
<accession>F8QA24</accession>
<dbReference type="HOGENOM" id="CLU_100320_0_0_1"/>
<feature type="compositionally biased region" description="Basic and acidic residues" evidence="1">
    <location>
        <begin position="72"/>
        <end position="84"/>
    </location>
</feature>
<dbReference type="Proteomes" id="UP000008063">
    <property type="component" value="Unassembled WGS sequence"/>
</dbReference>
<protein>
    <submittedName>
        <fullName evidence="2">Uncharacterized protein</fullName>
    </submittedName>
</protein>
<feature type="region of interest" description="Disordered" evidence="1">
    <location>
        <begin position="44"/>
        <end position="106"/>
    </location>
</feature>
<name>F8QA24_SERL3</name>
<dbReference type="EMBL" id="GL945487">
    <property type="protein sequence ID" value="EGN94929.1"/>
    <property type="molecule type" value="Genomic_DNA"/>
</dbReference>
<evidence type="ECO:0000313" key="2">
    <source>
        <dbReference type="EMBL" id="EGN94929.1"/>
    </source>
</evidence>
<evidence type="ECO:0000313" key="3">
    <source>
        <dbReference type="Proteomes" id="UP000008063"/>
    </source>
</evidence>
<keyword evidence="3" id="KW-1185">Reference proteome</keyword>
<feature type="compositionally biased region" description="Basic residues" evidence="1">
    <location>
        <begin position="85"/>
        <end position="98"/>
    </location>
</feature>
<feature type="region of interest" description="Disordered" evidence="1">
    <location>
        <begin position="1"/>
        <end position="20"/>
    </location>
</feature>
<gene>
    <name evidence="2" type="ORF">SERLA73DRAFT_77662</name>
</gene>
<organism evidence="3">
    <name type="scientific">Serpula lacrymans var. lacrymans (strain S7.3)</name>
    <name type="common">Dry rot fungus</name>
    <dbReference type="NCBI Taxonomy" id="936435"/>
    <lineage>
        <taxon>Eukaryota</taxon>
        <taxon>Fungi</taxon>
        <taxon>Dikarya</taxon>
        <taxon>Basidiomycota</taxon>
        <taxon>Agaricomycotina</taxon>
        <taxon>Agaricomycetes</taxon>
        <taxon>Agaricomycetidae</taxon>
        <taxon>Boletales</taxon>
        <taxon>Coniophorineae</taxon>
        <taxon>Serpulaceae</taxon>
        <taxon>Serpula</taxon>
    </lineage>
</organism>
<dbReference type="InParanoid" id="F8QA24"/>
<feature type="compositionally biased region" description="Basic and acidic residues" evidence="1">
    <location>
        <begin position="1"/>
        <end position="18"/>
    </location>
</feature>
<sequence length="193" mass="22042">MVDIVKDMRNGIEPESDRAGASVEVITAGRERYQLQLQDVKKPSLLSLPVNHHSPPDQPISGPSKPSSGTKRTSDRNEGEEPVSKRLRSTCTRIRRKKPIDEDPEDVVDDYYDRLYDLIPTESEENMAGPSKLPDEDDEECIEVPHPTAGKVIRMDKKDGGENLELRKWMVIWIWIQIRQMDQGTFLHSLHQS</sequence>
<dbReference type="AlphaFoldDB" id="F8QA24"/>